<feature type="compositionally biased region" description="Polar residues" evidence="11">
    <location>
        <begin position="17"/>
        <end position="30"/>
    </location>
</feature>
<organism evidence="14 15">
    <name type="scientific">Thyridium curvatum</name>
    <dbReference type="NCBI Taxonomy" id="1093900"/>
    <lineage>
        <taxon>Eukaryota</taxon>
        <taxon>Fungi</taxon>
        <taxon>Dikarya</taxon>
        <taxon>Ascomycota</taxon>
        <taxon>Pezizomycotina</taxon>
        <taxon>Sordariomycetes</taxon>
        <taxon>Sordariomycetidae</taxon>
        <taxon>Thyridiales</taxon>
        <taxon>Thyridiaceae</taxon>
        <taxon>Thyridium</taxon>
    </lineage>
</organism>
<keyword evidence="6 9" id="KW-0067">ATP-binding</keyword>
<keyword evidence="3" id="KW-0808">Transferase</keyword>
<dbReference type="SMART" id="SM00133">
    <property type="entry name" value="S_TK_X"/>
    <property type="match status" value="1"/>
</dbReference>
<keyword evidence="2 10" id="KW-0723">Serine/threonine-protein kinase</keyword>
<dbReference type="InterPro" id="IPR000719">
    <property type="entry name" value="Prot_kinase_dom"/>
</dbReference>
<dbReference type="InterPro" id="IPR011009">
    <property type="entry name" value="Kinase-like_dom_sf"/>
</dbReference>
<sequence length="485" mass="54018">MPSLGFLKKKRNRDANTDPSGTSQPSSPVTLTAPKGGDSSTSVLSPSPHDSAATATPPSALTPKQEAQGKAASTMNQLPVQQPHFAPPAPTPSPGTEPQNLPSISNLINPPQHDGNAQSYQQQAQSAFPLPPTNGREAGATQNQSNMSQPQQQQQSGQDSQIRVTKGKYSLADFEILRTLGTGSFGRVHLVQSRHNQRFYAVKVLKKAQVVKMKQVEHTNDERRMLGEVKHPFLITLWGTFQDARNLYMVMDFVEGGELFSLLRKSGRFPNPVAKFYAAEVTLALEYLHSRNIIYRDLKPENLLLDRHGHLKITDFGFAKRVPDKTWTLCGTPDYLAPEVVSNKGYNKSVDWWSLGILIYEMLCGYTPFWDGGSPMKIYENILKGKVKYPPYLNPDAQDLLERLITADLTKRLGNLFGGSQDVKSHPWFAEVTWDRLARKDIDAPYTPPVKAGAGDASQFDRYPEETERYGQTGHDEYGNLFLEF</sequence>
<protein>
    <recommendedName>
        <fullName evidence="1">cAMP-dependent protein kinase</fullName>
        <ecNumber evidence="1">2.7.11.11</ecNumber>
    </recommendedName>
</protein>
<feature type="domain" description="AGC-kinase C-terminal" evidence="13">
    <location>
        <begin position="430"/>
        <end position="485"/>
    </location>
</feature>
<feature type="compositionally biased region" description="Polar residues" evidence="11">
    <location>
        <begin position="71"/>
        <end position="80"/>
    </location>
</feature>
<keyword evidence="15" id="KW-1185">Reference proteome</keyword>
<dbReference type="GO" id="GO:0005524">
    <property type="term" value="F:ATP binding"/>
    <property type="evidence" value="ECO:0007669"/>
    <property type="project" value="UniProtKB-UniRule"/>
</dbReference>
<dbReference type="PROSITE" id="PS00107">
    <property type="entry name" value="PROTEIN_KINASE_ATP"/>
    <property type="match status" value="1"/>
</dbReference>
<dbReference type="InterPro" id="IPR008271">
    <property type="entry name" value="Ser/Thr_kinase_AS"/>
</dbReference>
<dbReference type="FunFam" id="1.10.510.10:FF:000005">
    <property type="entry name" value="cAMP-dependent protein kinase catalytic subunit alpha"/>
    <property type="match status" value="1"/>
</dbReference>
<feature type="compositionally biased region" description="Pro residues" evidence="11">
    <location>
        <begin position="85"/>
        <end position="95"/>
    </location>
</feature>
<dbReference type="PROSITE" id="PS50011">
    <property type="entry name" value="PROTEIN_KINASE_DOM"/>
    <property type="match status" value="1"/>
</dbReference>
<evidence type="ECO:0000256" key="4">
    <source>
        <dbReference type="ARBA" id="ARBA00022741"/>
    </source>
</evidence>
<dbReference type="CDD" id="cd05580">
    <property type="entry name" value="STKc_PKA_like"/>
    <property type="match status" value="1"/>
</dbReference>
<evidence type="ECO:0000256" key="6">
    <source>
        <dbReference type="ARBA" id="ARBA00022840"/>
    </source>
</evidence>
<feature type="binding site" evidence="9">
    <location>
        <position position="203"/>
    </location>
    <ligand>
        <name>ATP</name>
        <dbReference type="ChEBI" id="CHEBI:30616"/>
    </ligand>
</feature>
<dbReference type="Gene3D" id="3.30.200.20">
    <property type="entry name" value="Phosphorylase Kinase, domain 1"/>
    <property type="match status" value="1"/>
</dbReference>
<dbReference type="InterPro" id="IPR017441">
    <property type="entry name" value="Protein_kinase_ATP_BS"/>
</dbReference>
<comment type="similarity">
    <text evidence="10">Belongs to the protein kinase superfamily.</text>
</comment>
<dbReference type="GeneID" id="41979640"/>
<dbReference type="PANTHER" id="PTHR24353">
    <property type="entry name" value="CYCLIC NUCLEOTIDE-DEPENDENT PROTEIN KINASE"/>
    <property type="match status" value="1"/>
</dbReference>
<reference evidence="14 15" key="1">
    <citation type="submission" date="2019-06" db="EMBL/GenBank/DDBJ databases">
        <title>Draft genome sequence of the filamentous fungus Phialemoniopsis curvata isolated from diesel fuel.</title>
        <authorList>
            <person name="Varaljay V.A."/>
            <person name="Lyon W.J."/>
            <person name="Crouch A.L."/>
            <person name="Drake C.E."/>
            <person name="Hollomon J.M."/>
            <person name="Nadeau L.J."/>
            <person name="Nunn H.S."/>
            <person name="Stevenson B.S."/>
            <person name="Bojanowski C.L."/>
            <person name="Crookes-Goodson W.J."/>
        </authorList>
    </citation>
    <scope>NUCLEOTIDE SEQUENCE [LARGE SCALE GENOMIC DNA]</scope>
    <source>
        <strain evidence="14 15">D216</strain>
    </source>
</reference>
<dbReference type="OrthoDB" id="63267at2759"/>
<proteinExistence type="inferred from homology"/>
<dbReference type="GO" id="GO:0007165">
    <property type="term" value="P:signal transduction"/>
    <property type="evidence" value="ECO:0007669"/>
    <property type="project" value="UniProtKB-ARBA"/>
</dbReference>
<dbReference type="FunCoup" id="A0A507BKZ7">
    <property type="interactions" value="897"/>
</dbReference>
<feature type="region of interest" description="Disordered" evidence="11">
    <location>
        <begin position="1"/>
        <end position="164"/>
    </location>
</feature>
<evidence type="ECO:0000256" key="1">
    <source>
        <dbReference type="ARBA" id="ARBA00012444"/>
    </source>
</evidence>
<dbReference type="GO" id="GO:0005829">
    <property type="term" value="C:cytosol"/>
    <property type="evidence" value="ECO:0007669"/>
    <property type="project" value="TreeGrafter"/>
</dbReference>
<evidence type="ECO:0000256" key="10">
    <source>
        <dbReference type="RuleBase" id="RU000304"/>
    </source>
</evidence>
<dbReference type="Pfam" id="PF00069">
    <property type="entry name" value="Pkinase"/>
    <property type="match status" value="1"/>
</dbReference>
<comment type="caution">
    <text evidence="14">The sequence shown here is derived from an EMBL/GenBank/DDBJ whole genome shotgun (WGS) entry which is preliminary data.</text>
</comment>
<dbReference type="RefSeq" id="XP_030999049.1">
    <property type="nucleotide sequence ID" value="XM_031135007.1"/>
</dbReference>
<feature type="compositionally biased region" description="Low complexity" evidence="11">
    <location>
        <begin position="117"/>
        <end position="127"/>
    </location>
</feature>
<dbReference type="PANTHER" id="PTHR24353:SF153">
    <property type="entry name" value="CAMP-DEPENDENT PROTEIN KINASE CATALYTIC SUBUNIT 1"/>
    <property type="match status" value="1"/>
</dbReference>
<dbReference type="SUPFAM" id="SSF56112">
    <property type="entry name" value="Protein kinase-like (PK-like)"/>
    <property type="match status" value="1"/>
</dbReference>
<evidence type="ECO:0000313" key="14">
    <source>
        <dbReference type="EMBL" id="TPX17338.1"/>
    </source>
</evidence>
<dbReference type="EC" id="2.7.11.11" evidence="1"/>
<evidence type="ECO:0000256" key="11">
    <source>
        <dbReference type="SAM" id="MobiDB-lite"/>
    </source>
</evidence>
<dbReference type="InterPro" id="IPR000961">
    <property type="entry name" value="AGC-kinase_C"/>
</dbReference>
<dbReference type="GO" id="GO:0005952">
    <property type="term" value="C:cAMP-dependent protein kinase complex"/>
    <property type="evidence" value="ECO:0007669"/>
    <property type="project" value="TreeGrafter"/>
</dbReference>
<evidence type="ECO:0000256" key="7">
    <source>
        <dbReference type="ARBA" id="ARBA00047292"/>
    </source>
</evidence>
<dbReference type="GO" id="GO:0004691">
    <property type="term" value="F:cAMP-dependent protein kinase activity"/>
    <property type="evidence" value="ECO:0007669"/>
    <property type="project" value="UniProtKB-EC"/>
</dbReference>
<dbReference type="STRING" id="1093900.A0A507BKZ7"/>
<evidence type="ECO:0000256" key="2">
    <source>
        <dbReference type="ARBA" id="ARBA00022527"/>
    </source>
</evidence>
<feature type="compositionally biased region" description="Polar residues" evidence="11">
    <location>
        <begin position="99"/>
        <end position="109"/>
    </location>
</feature>
<name>A0A507BKZ7_9PEZI</name>
<evidence type="ECO:0000256" key="9">
    <source>
        <dbReference type="PROSITE-ProRule" id="PRU10141"/>
    </source>
</evidence>
<evidence type="ECO:0000259" key="12">
    <source>
        <dbReference type="PROSITE" id="PS50011"/>
    </source>
</evidence>
<evidence type="ECO:0000256" key="8">
    <source>
        <dbReference type="ARBA" id="ARBA00047454"/>
    </source>
</evidence>
<evidence type="ECO:0000256" key="5">
    <source>
        <dbReference type="ARBA" id="ARBA00022777"/>
    </source>
</evidence>
<dbReference type="AlphaFoldDB" id="A0A507BKZ7"/>
<keyword evidence="4 9" id="KW-0547">Nucleotide-binding</keyword>
<dbReference type="PROSITE" id="PS51285">
    <property type="entry name" value="AGC_KINASE_CTER"/>
    <property type="match status" value="1"/>
</dbReference>
<gene>
    <name evidence="14" type="ORF">E0L32_012193</name>
</gene>
<keyword evidence="5" id="KW-0418">Kinase</keyword>
<comment type="catalytic activity">
    <reaction evidence="7">
        <text>L-threonyl-[protein] + ATP = O-phospho-L-threonyl-[protein] + ADP + H(+)</text>
        <dbReference type="Rhea" id="RHEA:46608"/>
        <dbReference type="Rhea" id="RHEA-COMP:11060"/>
        <dbReference type="Rhea" id="RHEA-COMP:11605"/>
        <dbReference type="ChEBI" id="CHEBI:15378"/>
        <dbReference type="ChEBI" id="CHEBI:30013"/>
        <dbReference type="ChEBI" id="CHEBI:30616"/>
        <dbReference type="ChEBI" id="CHEBI:61977"/>
        <dbReference type="ChEBI" id="CHEBI:456216"/>
        <dbReference type="EC" id="2.7.11.11"/>
    </reaction>
</comment>
<feature type="compositionally biased region" description="Low complexity" evidence="11">
    <location>
        <begin position="142"/>
        <end position="161"/>
    </location>
</feature>
<evidence type="ECO:0000256" key="3">
    <source>
        <dbReference type="ARBA" id="ARBA00022679"/>
    </source>
</evidence>
<feature type="compositionally biased region" description="Low complexity" evidence="11">
    <location>
        <begin position="45"/>
        <end position="63"/>
    </location>
</feature>
<dbReference type="FunFam" id="3.30.200.20:FF:000005">
    <property type="entry name" value="cAMP-dependent protein kinase catalytic subunit"/>
    <property type="match status" value="1"/>
</dbReference>
<comment type="catalytic activity">
    <reaction evidence="8">
        <text>L-seryl-[protein] + ATP = O-phospho-L-seryl-[protein] + ADP + H(+)</text>
        <dbReference type="Rhea" id="RHEA:17989"/>
        <dbReference type="Rhea" id="RHEA-COMP:9863"/>
        <dbReference type="Rhea" id="RHEA-COMP:11604"/>
        <dbReference type="ChEBI" id="CHEBI:15378"/>
        <dbReference type="ChEBI" id="CHEBI:29999"/>
        <dbReference type="ChEBI" id="CHEBI:30616"/>
        <dbReference type="ChEBI" id="CHEBI:83421"/>
        <dbReference type="ChEBI" id="CHEBI:456216"/>
        <dbReference type="EC" id="2.7.11.11"/>
    </reaction>
</comment>
<dbReference type="GO" id="GO:0005634">
    <property type="term" value="C:nucleus"/>
    <property type="evidence" value="ECO:0007669"/>
    <property type="project" value="TreeGrafter"/>
</dbReference>
<dbReference type="PROSITE" id="PS00108">
    <property type="entry name" value="PROTEIN_KINASE_ST"/>
    <property type="match status" value="1"/>
</dbReference>
<dbReference type="SMART" id="SM00220">
    <property type="entry name" value="S_TKc"/>
    <property type="match status" value="1"/>
</dbReference>
<feature type="domain" description="Protein kinase" evidence="12">
    <location>
        <begin position="174"/>
        <end position="429"/>
    </location>
</feature>
<dbReference type="Gene3D" id="1.10.510.10">
    <property type="entry name" value="Transferase(Phosphotransferase) domain 1"/>
    <property type="match status" value="1"/>
</dbReference>
<dbReference type="Proteomes" id="UP000319257">
    <property type="component" value="Unassembled WGS sequence"/>
</dbReference>
<dbReference type="InParanoid" id="A0A507BKZ7"/>
<dbReference type="EMBL" id="SKBQ01000143">
    <property type="protein sequence ID" value="TPX17338.1"/>
    <property type="molecule type" value="Genomic_DNA"/>
</dbReference>
<accession>A0A507BKZ7</accession>
<evidence type="ECO:0000259" key="13">
    <source>
        <dbReference type="PROSITE" id="PS51285"/>
    </source>
</evidence>
<evidence type="ECO:0000313" key="15">
    <source>
        <dbReference type="Proteomes" id="UP000319257"/>
    </source>
</evidence>